<evidence type="ECO:0000313" key="2">
    <source>
        <dbReference type="EMBL" id="RDU70298.1"/>
    </source>
</evidence>
<dbReference type="GO" id="GO:0004668">
    <property type="term" value="F:protein-arginine deiminase activity"/>
    <property type="evidence" value="ECO:0007669"/>
    <property type="project" value="InterPro"/>
</dbReference>
<dbReference type="SUPFAM" id="SSF55909">
    <property type="entry name" value="Pentein"/>
    <property type="match status" value="1"/>
</dbReference>
<name>A0A3D8IYG2_9HELI</name>
<dbReference type="InterPro" id="IPR007466">
    <property type="entry name" value="Peptidyl-Arg-deiminase_porph"/>
</dbReference>
<keyword evidence="1" id="KW-0378">Hydrolase</keyword>
<sequence length="236" mass="27418">MIAFARLLAQKHPKVWGRIEGALEERGVKYALIEGCKDIWMRDFMPLALEDGSFLSYEYNPNYLKSSPHLRTSYPRGEKDLGLVLDGGNFARFKNSVLMCEKILSENPSFSQSEIISMIEEKAGVERVILLPKVAYDRYGHSDAMCRWIDERRILVNDFSLEGKGFHSKLERALEGYEIISLKYSDEFLSKYKWGAYLNFVEVKNLLLLPTYGINEDKRVIERFEEIFEDKTIIPH</sequence>
<dbReference type="EMBL" id="NXLV01000011">
    <property type="protein sequence ID" value="RDU70298.1"/>
    <property type="molecule type" value="Genomic_DNA"/>
</dbReference>
<dbReference type="RefSeq" id="WP_115569845.1">
    <property type="nucleotide sequence ID" value="NZ_NXLV01000011.1"/>
</dbReference>
<dbReference type="Pfam" id="PF04371">
    <property type="entry name" value="PAD_porph"/>
    <property type="match status" value="1"/>
</dbReference>
<evidence type="ECO:0000256" key="1">
    <source>
        <dbReference type="ARBA" id="ARBA00022801"/>
    </source>
</evidence>
<evidence type="ECO:0000313" key="3">
    <source>
        <dbReference type="Proteomes" id="UP000257045"/>
    </source>
</evidence>
<reference evidence="2 3" key="1">
    <citation type="submission" date="2018-04" db="EMBL/GenBank/DDBJ databases">
        <title>Novel Campyloabacter and Helicobacter Species and Strains.</title>
        <authorList>
            <person name="Mannion A.J."/>
            <person name="Shen Z."/>
            <person name="Fox J.G."/>
        </authorList>
    </citation>
    <scope>NUCLEOTIDE SEQUENCE [LARGE SCALE GENOMIC DNA]</scope>
    <source>
        <strain evidence="2 3">MIT 04-9366</strain>
    </source>
</reference>
<dbReference type="PANTHER" id="PTHR31377">
    <property type="entry name" value="AGMATINE DEIMINASE-RELATED"/>
    <property type="match status" value="1"/>
</dbReference>
<organism evidence="2 3">
    <name type="scientific">Helicobacter brantae</name>
    <dbReference type="NCBI Taxonomy" id="375927"/>
    <lineage>
        <taxon>Bacteria</taxon>
        <taxon>Pseudomonadati</taxon>
        <taxon>Campylobacterota</taxon>
        <taxon>Epsilonproteobacteria</taxon>
        <taxon>Campylobacterales</taxon>
        <taxon>Helicobacteraceae</taxon>
        <taxon>Helicobacter</taxon>
    </lineage>
</organism>
<comment type="caution">
    <text evidence="2">The sequence shown here is derived from an EMBL/GenBank/DDBJ whole genome shotgun (WGS) entry which is preliminary data.</text>
</comment>
<accession>A0A3D8IYG2</accession>
<keyword evidence="3" id="KW-1185">Reference proteome</keyword>
<protein>
    <submittedName>
        <fullName evidence="2">Uncharacterized protein</fullName>
    </submittedName>
</protein>
<dbReference type="PANTHER" id="PTHR31377:SF0">
    <property type="entry name" value="AGMATINE DEIMINASE-RELATED"/>
    <property type="match status" value="1"/>
</dbReference>
<dbReference type="GO" id="GO:0009446">
    <property type="term" value="P:putrescine biosynthetic process"/>
    <property type="evidence" value="ECO:0007669"/>
    <property type="project" value="InterPro"/>
</dbReference>
<dbReference type="OrthoDB" id="7871381at2"/>
<dbReference type="Proteomes" id="UP000257045">
    <property type="component" value="Unassembled WGS sequence"/>
</dbReference>
<gene>
    <name evidence="2" type="ORF">CQA58_06125</name>
</gene>
<proteinExistence type="predicted"/>
<dbReference type="Gene3D" id="3.75.10.10">
    <property type="entry name" value="L-arginine/glycine Amidinotransferase, Chain A"/>
    <property type="match status" value="1"/>
</dbReference>
<dbReference type="AlphaFoldDB" id="A0A3D8IYG2"/>